<reference evidence="1" key="1">
    <citation type="journal article" date="2020" name="Nature">
        <title>Giant virus diversity and host interactions through global metagenomics.</title>
        <authorList>
            <person name="Schulz F."/>
            <person name="Roux S."/>
            <person name="Paez-Espino D."/>
            <person name="Jungbluth S."/>
            <person name="Walsh D.A."/>
            <person name="Denef V.J."/>
            <person name="McMahon K.D."/>
            <person name="Konstantinidis K.T."/>
            <person name="Eloe-Fadrosh E.A."/>
            <person name="Kyrpides N.C."/>
            <person name="Woyke T."/>
        </authorList>
    </citation>
    <scope>NUCLEOTIDE SEQUENCE</scope>
    <source>
        <strain evidence="1">GVMAG-M-3300009185-36</strain>
    </source>
</reference>
<organism evidence="1">
    <name type="scientific">viral metagenome</name>
    <dbReference type="NCBI Taxonomy" id="1070528"/>
    <lineage>
        <taxon>unclassified sequences</taxon>
        <taxon>metagenomes</taxon>
        <taxon>organismal metagenomes</taxon>
    </lineage>
</organism>
<dbReference type="EMBL" id="MN739048">
    <property type="protein sequence ID" value="QHS85785.1"/>
    <property type="molecule type" value="Genomic_DNA"/>
</dbReference>
<dbReference type="Pfam" id="PF00612">
    <property type="entry name" value="IQ"/>
    <property type="match status" value="1"/>
</dbReference>
<name>A0A6C0B0N0_9ZZZZ</name>
<proteinExistence type="predicted"/>
<dbReference type="InterPro" id="IPR000048">
    <property type="entry name" value="IQ_motif_EF-hand-BS"/>
</dbReference>
<protein>
    <submittedName>
        <fullName evidence="1">Uncharacterized protein</fullName>
    </submittedName>
</protein>
<evidence type="ECO:0000313" key="1">
    <source>
        <dbReference type="EMBL" id="QHS85785.1"/>
    </source>
</evidence>
<dbReference type="AlphaFoldDB" id="A0A6C0B0N0"/>
<dbReference type="CDD" id="cd23767">
    <property type="entry name" value="IQCD"/>
    <property type="match status" value="1"/>
</dbReference>
<accession>A0A6C0B0N0</accession>
<sequence length="280" mass="33202">MLCNSCKNKNSTERCGSPALKNLQFCGKHVKSKTPRLWSVVNSAGDSAVKIQKVWRGWIVRYLHDLSGPGVLKRSLCHNEDDVITAEDKVHPSNYFAFHEDGKVFWFDIKSIFQLSINQLKPTNPYTRQELSLDTRKRLKECIYYRELRRLPLFHDPLYLTDRNKLFTMHWTMISQILEENLFIDINPLFFTALNRTQLWEFTALLRDLILVWAKEHNGIHSRRNIYYIWIQACWRRQTMEIADTMQVCRYLGACLLKILKDCKRPHDICFKLLSARYNL</sequence>